<dbReference type="SUPFAM" id="SSF49503">
    <property type="entry name" value="Cupredoxins"/>
    <property type="match status" value="1"/>
</dbReference>
<proteinExistence type="inferred from homology"/>
<evidence type="ECO:0000313" key="4">
    <source>
        <dbReference type="EMBL" id="KAK9943597.1"/>
    </source>
</evidence>
<dbReference type="GO" id="GO:0016491">
    <property type="term" value="F:oxidoreductase activity"/>
    <property type="evidence" value="ECO:0007669"/>
    <property type="project" value="TreeGrafter"/>
</dbReference>
<dbReference type="Pfam" id="PF07732">
    <property type="entry name" value="Cu-oxidase_3"/>
    <property type="match status" value="1"/>
</dbReference>
<evidence type="ECO:0000256" key="2">
    <source>
        <dbReference type="SAM" id="SignalP"/>
    </source>
</evidence>
<dbReference type="Gene3D" id="2.60.40.420">
    <property type="entry name" value="Cupredoxins - blue copper proteins"/>
    <property type="match status" value="1"/>
</dbReference>
<feature type="domain" description="Plastocyanin-like" evidence="3">
    <location>
        <begin position="35"/>
        <end position="84"/>
    </location>
</feature>
<protein>
    <recommendedName>
        <fullName evidence="3">Plastocyanin-like domain-containing protein</fullName>
    </recommendedName>
</protein>
<gene>
    <name evidence="4" type="ORF">M0R45_009200</name>
</gene>
<dbReference type="PANTHER" id="PTHR11709">
    <property type="entry name" value="MULTI-COPPER OXIDASE"/>
    <property type="match status" value="1"/>
</dbReference>
<evidence type="ECO:0000313" key="5">
    <source>
        <dbReference type="Proteomes" id="UP001457282"/>
    </source>
</evidence>
<dbReference type="AlphaFoldDB" id="A0AAW1Y3V1"/>
<evidence type="ECO:0000256" key="1">
    <source>
        <dbReference type="ARBA" id="ARBA00010609"/>
    </source>
</evidence>
<dbReference type="GO" id="GO:0005507">
    <property type="term" value="F:copper ion binding"/>
    <property type="evidence" value="ECO:0007669"/>
    <property type="project" value="InterPro"/>
</dbReference>
<organism evidence="4 5">
    <name type="scientific">Rubus argutus</name>
    <name type="common">Southern blackberry</name>
    <dbReference type="NCBI Taxonomy" id="59490"/>
    <lineage>
        <taxon>Eukaryota</taxon>
        <taxon>Viridiplantae</taxon>
        <taxon>Streptophyta</taxon>
        <taxon>Embryophyta</taxon>
        <taxon>Tracheophyta</taxon>
        <taxon>Spermatophyta</taxon>
        <taxon>Magnoliopsida</taxon>
        <taxon>eudicotyledons</taxon>
        <taxon>Gunneridae</taxon>
        <taxon>Pentapetalae</taxon>
        <taxon>rosids</taxon>
        <taxon>fabids</taxon>
        <taxon>Rosales</taxon>
        <taxon>Rosaceae</taxon>
        <taxon>Rosoideae</taxon>
        <taxon>Rosoideae incertae sedis</taxon>
        <taxon>Rubus</taxon>
    </lineage>
</organism>
<feature type="signal peptide" evidence="2">
    <location>
        <begin position="1"/>
        <end position="24"/>
    </location>
</feature>
<dbReference type="InterPro" id="IPR045087">
    <property type="entry name" value="Cu-oxidase_fam"/>
</dbReference>
<keyword evidence="5" id="KW-1185">Reference proteome</keyword>
<evidence type="ECO:0000259" key="3">
    <source>
        <dbReference type="Pfam" id="PF07732"/>
    </source>
</evidence>
<comment type="similarity">
    <text evidence="1">Belongs to the multicopper oxidase family.</text>
</comment>
<reference evidence="4 5" key="1">
    <citation type="journal article" date="2023" name="G3 (Bethesda)">
        <title>A chromosome-length genome assembly and annotation of blackberry (Rubus argutus, cv. 'Hillquist').</title>
        <authorList>
            <person name="Bruna T."/>
            <person name="Aryal R."/>
            <person name="Dudchenko O."/>
            <person name="Sargent D.J."/>
            <person name="Mead D."/>
            <person name="Buti M."/>
            <person name="Cavallini A."/>
            <person name="Hytonen T."/>
            <person name="Andres J."/>
            <person name="Pham M."/>
            <person name="Weisz D."/>
            <person name="Mascagni F."/>
            <person name="Usai G."/>
            <person name="Natali L."/>
            <person name="Bassil N."/>
            <person name="Fernandez G.E."/>
            <person name="Lomsadze A."/>
            <person name="Armour M."/>
            <person name="Olukolu B."/>
            <person name="Poorten T."/>
            <person name="Britton C."/>
            <person name="Davik J."/>
            <person name="Ashrafi H."/>
            <person name="Aiden E.L."/>
            <person name="Borodovsky M."/>
            <person name="Worthington M."/>
        </authorList>
    </citation>
    <scope>NUCLEOTIDE SEQUENCE [LARGE SCALE GENOMIC DNA]</scope>
    <source>
        <strain evidence="4">PI 553951</strain>
    </source>
</reference>
<sequence length="130" mass="14664">MGCRILFLLLVGIFFLDGLPLSMAADVHHYSFILKETNFTRLCFTKPMLTVNESFPGPTMHVRKGDTAFINVHNDGKYGITIHWGLNDTFDDDFPNQPPVFFNFTGDEADDYILPEVGTKVRLINYGGIS</sequence>
<dbReference type="Proteomes" id="UP001457282">
    <property type="component" value="Unassembled WGS sequence"/>
</dbReference>
<comment type="caution">
    <text evidence="4">The sequence shown here is derived from an EMBL/GenBank/DDBJ whole genome shotgun (WGS) entry which is preliminary data.</text>
</comment>
<keyword evidence="2" id="KW-0732">Signal</keyword>
<accession>A0AAW1Y3V1</accession>
<dbReference type="EMBL" id="JBEDUW010000002">
    <property type="protein sequence ID" value="KAK9943597.1"/>
    <property type="molecule type" value="Genomic_DNA"/>
</dbReference>
<dbReference type="InterPro" id="IPR011707">
    <property type="entry name" value="Cu-oxidase-like_N"/>
</dbReference>
<name>A0AAW1Y3V1_RUBAR</name>
<dbReference type="InterPro" id="IPR008972">
    <property type="entry name" value="Cupredoxin"/>
</dbReference>
<dbReference type="PANTHER" id="PTHR11709:SF410">
    <property type="entry name" value="LACCASE"/>
    <property type="match status" value="1"/>
</dbReference>
<feature type="chain" id="PRO_5043418909" description="Plastocyanin-like domain-containing protein" evidence="2">
    <location>
        <begin position="25"/>
        <end position="130"/>
    </location>
</feature>